<dbReference type="InterPro" id="IPR035243">
    <property type="entry name" value="TamA_POTRA_Dom_1"/>
</dbReference>
<comment type="similarity">
    <text evidence="2">Belongs to the TamA family.</text>
</comment>
<keyword evidence="6 11" id="KW-0732">Signal</keyword>
<comment type="caution">
    <text evidence="15">The sequence shown here is derived from an EMBL/GenBank/DDBJ whole genome shotgun (WGS) entry which is preliminary data.</text>
</comment>
<dbReference type="Gene3D" id="2.40.160.50">
    <property type="entry name" value="membrane protein fhac: a member of the omp85/tpsb transporter family"/>
    <property type="match status" value="1"/>
</dbReference>
<evidence type="ECO:0000256" key="3">
    <source>
        <dbReference type="ARBA" id="ARBA00015419"/>
    </source>
</evidence>
<feature type="domain" description="POTRA" evidence="13">
    <location>
        <begin position="203"/>
        <end position="262"/>
    </location>
</feature>
<keyword evidence="8" id="KW-0998">Cell outer membrane</keyword>
<dbReference type="PANTHER" id="PTHR12815">
    <property type="entry name" value="SORTING AND ASSEMBLY MACHINERY SAMM50 PROTEIN FAMILY MEMBER"/>
    <property type="match status" value="1"/>
</dbReference>
<keyword evidence="16" id="KW-1185">Reference proteome</keyword>
<evidence type="ECO:0000256" key="5">
    <source>
        <dbReference type="ARBA" id="ARBA00022692"/>
    </source>
</evidence>
<dbReference type="InterPro" id="IPR039910">
    <property type="entry name" value="D15-like"/>
</dbReference>
<evidence type="ECO:0000259" key="13">
    <source>
        <dbReference type="Pfam" id="PF07244"/>
    </source>
</evidence>
<evidence type="ECO:0000256" key="6">
    <source>
        <dbReference type="ARBA" id="ARBA00022729"/>
    </source>
</evidence>
<dbReference type="PANTHER" id="PTHR12815:SF47">
    <property type="entry name" value="TRANSLOCATION AND ASSEMBLY MODULE SUBUNIT TAMA"/>
    <property type="match status" value="1"/>
</dbReference>
<dbReference type="Gene3D" id="3.10.20.310">
    <property type="entry name" value="membrane protein fhac"/>
    <property type="match status" value="2"/>
</dbReference>
<comment type="subunit">
    <text evidence="10">Interacts with TamB to form the translocation and assembly module (TAM).</text>
</comment>
<dbReference type="Pfam" id="PF07244">
    <property type="entry name" value="POTRA"/>
    <property type="match status" value="1"/>
</dbReference>
<evidence type="ECO:0000256" key="4">
    <source>
        <dbReference type="ARBA" id="ARBA00022452"/>
    </source>
</evidence>
<comment type="subcellular location">
    <subcellularLocation>
        <location evidence="1">Cell outer membrane</location>
    </subcellularLocation>
</comment>
<dbReference type="Pfam" id="PF17243">
    <property type="entry name" value="POTRA_TamA_1"/>
    <property type="match status" value="1"/>
</dbReference>
<keyword evidence="5" id="KW-0812">Transmembrane</keyword>
<gene>
    <name evidence="15" type="ORF">NX773_23115</name>
</gene>
<accession>A0ABT2BSK4</accession>
<reference evidence="15 16" key="1">
    <citation type="submission" date="2022-08" db="EMBL/GenBank/DDBJ databases">
        <title>Reclassification of Massilia species as members of the genera Telluria, Duganella, Pseudoduganella, Mokoshia gen. nov. and Zemynaea gen. nov. using orthogonal and non-orthogonal genome-based approaches.</title>
        <authorList>
            <person name="Bowman J.P."/>
        </authorList>
    </citation>
    <scope>NUCLEOTIDE SEQUENCE [LARGE SCALE GENOMIC DNA]</scope>
    <source>
        <strain evidence="15 16">JCM 31607</strain>
    </source>
</reference>
<keyword evidence="7" id="KW-0472">Membrane</keyword>
<protein>
    <recommendedName>
        <fullName evidence="3">Translocation and assembly module subunit TamA</fullName>
    </recommendedName>
    <alternativeName>
        <fullName evidence="9">Autotransporter assembly factor TamA</fullName>
    </alternativeName>
</protein>
<proteinExistence type="inferred from homology"/>
<evidence type="ECO:0000259" key="14">
    <source>
        <dbReference type="Pfam" id="PF17243"/>
    </source>
</evidence>
<keyword evidence="4" id="KW-1134">Transmembrane beta strand</keyword>
<name>A0ABT2BSK4_9BURK</name>
<dbReference type="Proteomes" id="UP001205861">
    <property type="component" value="Unassembled WGS sequence"/>
</dbReference>
<evidence type="ECO:0000256" key="8">
    <source>
        <dbReference type="ARBA" id="ARBA00023237"/>
    </source>
</evidence>
<dbReference type="EMBL" id="JANUGV010000013">
    <property type="protein sequence ID" value="MCS0611055.1"/>
    <property type="molecule type" value="Genomic_DNA"/>
</dbReference>
<sequence length="591" mass="64314">MAQIVSAVYALLLVQVALAQDTPTVGGINYTVQVDAPGALDELLTNNLDLMRWRGNPRVDLPLLQRLVREAPAQARTLVETEGYYTPKIEARLDTSGAEPVARISVDPGPPVTVGQVEIELRGFGTTGSGLPFDEKALRSDWTLPAGRQFRQADWESAKRDFLRQVTRNRFARAQLAESRATVDPAAHKALLQIVVDSGPDVHFGALHVVGLYRYPQTVVTNLNRISPGDPYSEAAMQAFQTRLQDTGYFSSVQVSLDTTGQEEAAATPDNVPLVLPVLVQVTENKQRSVEAGAGLSTNTGGRLQLNYNDLNVHGTRLKSRLIVEQKRQTGRADFYWPTTPSGFDDSIGGGVERTDVQGEITNVSSISGRRAWGSPRLEQSVTLEALTELRTIDSQPSTRSKSLPLTYAITKRELDNLITPTHGYVLTGQFGGALLPVMTDRQFIRAWGRAFLLKPLSTRVSLVLRAEAGAVGSRAKTGVPSTFLFRAGGDQSVRGYAYQELGVKEDGATVGARYLATGSAELQYWFKPPWGAAVFYDAGNAADRIADLRPKSGYGVGARWRSPAGPINVDIAYGQAARQVRLHFSLGFTF</sequence>
<evidence type="ECO:0000313" key="15">
    <source>
        <dbReference type="EMBL" id="MCS0611055.1"/>
    </source>
</evidence>
<evidence type="ECO:0000256" key="9">
    <source>
        <dbReference type="ARBA" id="ARBA00033063"/>
    </source>
</evidence>
<evidence type="ECO:0000256" key="10">
    <source>
        <dbReference type="ARBA" id="ARBA00093548"/>
    </source>
</evidence>
<feature type="domain" description="Bacterial surface antigen (D15)" evidence="12">
    <location>
        <begin position="394"/>
        <end position="591"/>
    </location>
</feature>
<dbReference type="Pfam" id="PF01103">
    <property type="entry name" value="Omp85"/>
    <property type="match status" value="1"/>
</dbReference>
<evidence type="ECO:0000256" key="1">
    <source>
        <dbReference type="ARBA" id="ARBA00004442"/>
    </source>
</evidence>
<dbReference type="InterPro" id="IPR010827">
    <property type="entry name" value="BamA/TamA_POTRA"/>
</dbReference>
<evidence type="ECO:0000256" key="7">
    <source>
        <dbReference type="ARBA" id="ARBA00023136"/>
    </source>
</evidence>
<evidence type="ECO:0000256" key="2">
    <source>
        <dbReference type="ARBA" id="ARBA00010248"/>
    </source>
</evidence>
<evidence type="ECO:0000313" key="16">
    <source>
        <dbReference type="Proteomes" id="UP001205861"/>
    </source>
</evidence>
<organism evidence="15 16">
    <name type="scientific">Massilia solisilvae</name>
    <dbReference type="NCBI Taxonomy" id="1811225"/>
    <lineage>
        <taxon>Bacteria</taxon>
        <taxon>Pseudomonadati</taxon>
        <taxon>Pseudomonadota</taxon>
        <taxon>Betaproteobacteria</taxon>
        <taxon>Burkholderiales</taxon>
        <taxon>Oxalobacteraceae</taxon>
        <taxon>Telluria group</taxon>
        <taxon>Massilia</taxon>
    </lineage>
</organism>
<feature type="signal peptide" evidence="11">
    <location>
        <begin position="1"/>
        <end position="19"/>
    </location>
</feature>
<dbReference type="RefSeq" id="WP_258858584.1">
    <property type="nucleotide sequence ID" value="NZ_JANUGV010000013.1"/>
</dbReference>
<feature type="chain" id="PRO_5045642038" description="Translocation and assembly module subunit TamA" evidence="11">
    <location>
        <begin position="20"/>
        <end position="591"/>
    </location>
</feature>
<evidence type="ECO:0000259" key="12">
    <source>
        <dbReference type="Pfam" id="PF01103"/>
    </source>
</evidence>
<evidence type="ECO:0000256" key="11">
    <source>
        <dbReference type="SAM" id="SignalP"/>
    </source>
</evidence>
<feature type="domain" description="TamA POTRA" evidence="14">
    <location>
        <begin position="38"/>
        <end position="108"/>
    </location>
</feature>
<dbReference type="InterPro" id="IPR000184">
    <property type="entry name" value="Bac_surfAg_D15"/>
</dbReference>